<dbReference type="GO" id="GO:0005634">
    <property type="term" value="C:nucleus"/>
    <property type="evidence" value="ECO:0007669"/>
    <property type="project" value="UniProtKB-ARBA"/>
</dbReference>
<dbReference type="InterPro" id="IPR036975">
    <property type="entry name" value="Importin-a_IBB_sf"/>
</dbReference>
<evidence type="ECO:0000256" key="7">
    <source>
        <dbReference type="SAM" id="MobiDB-lite"/>
    </source>
</evidence>
<feature type="domain" description="IBB" evidence="8">
    <location>
        <begin position="13"/>
        <end position="76"/>
    </location>
</feature>
<evidence type="ECO:0000313" key="9">
    <source>
        <dbReference type="Proteomes" id="UP000095280"/>
    </source>
</evidence>
<dbReference type="InterPro" id="IPR002652">
    <property type="entry name" value="Importin-a_IBB"/>
</dbReference>
<keyword evidence="2 6" id="KW-0813">Transport</keyword>
<dbReference type="GO" id="GO:0006606">
    <property type="term" value="P:protein import into nucleus"/>
    <property type="evidence" value="ECO:0007669"/>
    <property type="project" value="InterPro"/>
</dbReference>
<dbReference type="InterPro" id="IPR016024">
    <property type="entry name" value="ARM-type_fold"/>
</dbReference>
<dbReference type="Pfam" id="PF00514">
    <property type="entry name" value="Arm"/>
    <property type="match status" value="5"/>
</dbReference>
<accession>A0A1I8G2E9</accession>
<feature type="repeat" description="ARM" evidence="5">
    <location>
        <begin position="336"/>
        <end position="378"/>
    </location>
</feature>
<keyword evidence="3" id="KW-0677">Repeat</keyword>
<dbReference type="Gene3D" id="1.25.10.10">
    <property type="entry name" value="Leucine-rich Repeat Variant"/>
    <property type="match status" value="1"/>
</dbReference>
<dbReference type="WBParaSite" id="maker-uti_cns_0000700-snap-gene-0.5-mRNA-1">
    <property type="protein sequence ID" value="maker-uti_cns_0000700-snap-gene-0.5-mRNA-1"/>
    <property type="gene ID" value="maker-uti_cns_0000700-snap-gene-0.5"/>
</dbReference>
<evidence type="ECO:0000256" key="5">
    <source>
        <dbReference type="PROSITE-ProRule" id="PRU00259"/>
    </source>
</evidence>
<dbReference type="Gene3D" id="1.20.5.690">
    <property type="entry name" value="Importin-alpha, importin-beta-binding domain"/>
    <property type="match status" value="1"/>
</dbReference>
<keyword evidence="4" id="KW-0653">Protein transport</keyword>
<dbReference type="SMART" id="SM00185">
    <property type="entry name" value="ARM"/>
    <property type="match status" value="8"/>
</dbReference>
<dbReference type="PROSITE" id="PS51214">
    <property type="entry name" value="IBB"/>
    <property type="match status" value="1"/>
</dbReference>
<dbReference type="SUPFAM" id="SSF48371">
    <property type="entry name" value="ARM repeat"/>
    <property type="match status" value="1"/>
</dbReference>
<evidence type="ECO:0000256" key="6">
    <source>
        <dbReference type="PROSITE-ProRule" id="PRU00561"/>
    </source>
</evidence>
<dbReference type="AlphaFoldDB" id="A0A1I8G2E9"/>
<protein>
    <submittedName>
        <fullName evidence="10">IBB domain-containing protein</fullName>
    </submittedName>
</protein>
<dbReference type="InterPro" id="IPR011989">
    <property type="entry name" value="ARM-like"/>
</dbReference>
<dbReference type="FunFam" id="1.25.10.10:FF:000009">
    <property type="entry name" value="Importin subunit alpha"/>
    <property type="match status" value="1"/>
</dbReference>
<evidence type="ECO:0000256" key="1">
    <source>
        <dbReference type="ARBA" id="ARBA00010394"/>
    </source>
</evidence>
<dbReference type="GO" id="GO:0061608">
    <property type="term" value="F:nuclear import signal receptor activity"/>
    <property type="evidence" value="ECO:0007669"/>
    <property type="project" value="InterPro"/>
</dbReference>
<feature type="region of interest" description="Disordered" evidence="7">
    <location>
        <begin position="598"/>
        <end position="620"/>
    </location>
</feature>
<sequence length="620" mass="66791">ISSKLIFNFQLNHQQQSVMDSTSRTPSERSRLYKNKDKDGEELRRRRNDASVELRKASKTDQMMKRRNIDLAAGDDDEDVALGDGQQQASGKVLSPLRDANNVLANASIDDICKAMKSGSPADQFAAIQACRRALSKERHPPIDEFVNRGVLPELVVALTKPANHQVVFEAAWALTNIASGEAQHTRAVVNAGALQPLIELLNSEHLNVAEQAVWALGNIAGDGSELRDRAIKAGIVQPLLRLLQRVSRDSAIAASSSSSGSDNSVSLLGNCAWLVSNLCRNKNPPPPASAVLELLPAMAALLQAPHKEVVQDTCWALSYVTDAVNDLIGQVIASGVLPTLVALLDHTEAAIVTPALRTIGNIVTGTDQQTDTALAAGFLPKCHRLLLHNKPNIVKEAAWALSNVLAGSQPQIQQVIDNNLIPPLIGIVINGDFKAKKEATWALTNMVTGGDEAQISYLANQNVVPALCEMLSVQEAKIVCIVMESLTALLSLAKKYNQADDMCIAIEGCGGLDKLEALQEHENPRVYEMSLQMIEEFFGNDEDGGGNESGAAAAGDGAGQMMFSAPTDGNAPAAYLKHKDLLRNEALMVPVQAALVQQGQSQRQHRGRYKKLQELVDQH</sequence>
<dbReference type="Pfam" id="PF16186">
    <property type="entry name" value="Arm_3"/>
    <property type="match status" value="1"/>
</dbReference>
<feature type="repeat" description="ARM" evidence="5">
    <location>
        <begin position="193"/>
        <end position="221"/>
    </location>
</feature>
<evidence type="ECO:0000256" key="4">
    <source>
        <dbReference type="ARBA" id="ARBA00022927"/>
    </source>
</evidence>
<comment type="similarity">
    <text evidence="1">Belongs to the importin alpha family.</text>
</comment>
<evidence type="ECO:0000259" key="8">
    <source>
        <dbReference type="PROSITE" id="PS51214"/>
    </source>
</evidence>
<dbReference type="InterPro" id="IPR032413">
    <property type="entry name" value="Arm_3"/>
</dbReference>
<feature type="compositionally biased region" description="Basic and acidic residues" evidence="7">
    <location>
        <begin position="26"/>
        <end position="49"/>
    </location>
</feature>
<feature type="repeat" description="ARM" evidence="5">
    <location>
        <begin position="150"/>
        <end position="193"/>
    </location>
</feature>
<evidence type="ECO:0000313" key="10">
    <source>
        <dbReference type="WBParaSite" id="maker-uti_cns_0000700-snap-gene-0.5-mRNA-1"/>
    </source>
</evidence>
<dbReference type="Pfam" id="PF01749">
    <property type="entry name" value="IBB"/>
    <property type="match status" value="1"/>
</dbReference>
<feature type="region of interest" description="Disordered" evidence="7">
    <location>
        <begin position="17"/>
        <end position="49"/>
    </location>
</feature>
<proteinExistence type="inferred from homology"/>
<dbReference type="InterPro" id="IPR000225">
    <property type="entry name" value="Armadillo"/>
</dbReference>
<evidence type="ECO:0000256" key="2">
    <source>
        <dbReference type="ARBA" id="ARBA00022448"/>
    </source>
</evidence>
<dbReference type="Proteomes" id="UP000095280">
    <property type="component" value="Unplaced"/>
</dbReference>
<dbReference type="PROSITE" id="PS50176">
    <property type="entry name" value="ARM_REPEAT"/>
    <property type="match status" value="3"/>
</dbReference>
<organism evidence="9 10">
    <name type="scientific">Macrostomum lignano</name>
    <dbReference type="NCBI Taxonomy" id="282301"/>
    <lineage>
        <taxon>Eukaryota</taxon>
        <taxon>Metazoa</taxon>
        <taxon>Spiralia</taxon>
        <taxon>Lophotrochozoa</taxon>
        <taxon>Platyhelminthes</taxon>
        <taxon>Rhabditophora</taxon>
        <taxon>Macrostomorpha</taxon>
        <taxon>Macrostomida</taxon>
        <taxon>Macrostomidae</taxon>
        <taxon>Macrostomum</taxon>
    </lineage>
</organism>
<name>A0A1I8G2E9_9PLAT</name>
<reference evidence="10" key="1">
    <citation type="submission" date="2016-11" db="UniProtKB">
        <authorList>
            <consortium name="WormBaseParasite"/>
        </authorList>
    </citation>
    <scope>IDENTIFICATION</scope>
</reference>
<evidence type="ECO:0000256" key="3">
    <source>
        <dbReference type="ARBA" id="ARBA00022737"/>
    </source>
</evidence>
<dbReference type="PANTHER" id="PTHR23316">
    <property type="entry name" value="IMPORTIN ALPHA"/>
    <property type="match status" value="1"/>
</dbReference>
<keyword evidence="9" id="KW-1185">Reference proteome</keyword>